<evidence type="ECO:0000256" key="2">
    <source>
        <dbReference type="ARBA" id="ARBA00022475"/>
    </source>
</evidence>
<dbReference type="AlphaFoldDB" id="A0A3A1WGQ4"/>
<name>A0A3A1WGQ4_9HYPH</name>
<dbReference type="PANTHER" id="PTHR32196">
    <property type="entry name" value="ABC TRANSPORTER PERMEASE PROTEIN YPHD-RELATED-RELATED"/>
    <property type="match status" value="1"/>
</dbReference>
<dbReference type="GO" id="GO:0005886">
    <property type="term" value="C:plasma membrane"/>
    <property type="evidence" value="ECO:0007669"/>
    <property type="project" value="UniProtKB-SubCell"/>
</dbReference>
<feature type="transmembrane region" description="Helical" evidence="6">
    <location>
        <begin position="176"/>
        <end position="196"/>
    </location>
</feature>
<comment type="caution">
    <text evidence="7">The sequence shown here is derived from an EMBL/GenBank/DDBJ whole genome shotgun (WGS) entry which is preliminary data.</text>
</comment>
<feature type="transmembrane region" description="Helical" evidence="6">
    <location>
        <begin position="84"/>
        <end position="102"/>
    </location>
</feature>
<sequence length="335" mass="33671">MSVSATTIPARRPSRGPLSGAARALASGAGVVALLYLVLYGLYAFFEPSALSVYSMTSLVNNSAPLAIAAAGETLVVLSRGFDLSIAGVVSLANVVMAVYPLDGPGGAAASLLICLGIGAAVGTLNAFLIVTLRIQTIAATLGTMIAAQGLALVILDAPGGMVADWVSYELTDSLFGTIPVSGLVTLAVALLWLLFRRTDLGIGLYAVGADEQAAQLSGISVERVRYAAFIGAGMLYGLAGYMLSAQTATGNPNAGAPFLMLAFAAVALGGTALSGGRGGLIGSLIGAATLMLLQKVLFSGGVSSFYTGIFQGFVLVGAILFGRGVARLIAATRA</sequence>
<dbReference type="OrthoDB" id="9808136at2"/>
<dbReference type="CDD" id="cd06579">
    <property type="entry name" value="TM_PBP1_transp_AraH_like"/>
    <property type="match status" value="1"/>
</dbReference>
<proteinExistence type="predicted"/>
<keyword evidence="8" id="KW-1185">Reference proteome</keyword>
<feature type="transmembrane region" description="Helical" evidence="6">
    <location>
        <begin position="305"/>
        <end position="327"/>
    </location>
</feature>
<evidence type="ECO:0000313" key="8">
    <source>
        <dbReference type="Proteomes" id="UP000265750"/>
    </source>
</evidence>
<dbReference type="Proteomes" id="UP000265750">
    <property type="component" value="Unassembled WGS sequence"/>
</dbReference>
<keyword evidence="2" id="KW-1003">Cell membrane</keyword>
<feature type="transmembrane region" description="Helical" evidence="6">
    <location>
        <begin position="281"/>
        <end position="299"/>
    </location>
</feature>
<evidence type="ECO:0000256" key="1">
    <source>
        <dbReference type="ARBA" id="ARBA00004651"/>
    </source>
</evidence>
<evidence type="ECO:0000256" key="6">
    <source>
        <dbReference type="SAM" id="Phobius"/>
    </source>
</evidence>
<dbReference type="RefSeq" id="WP_119541358.1">
    <property type="nucleotide sequence ID" value="NZ_QYRN01000011.1"/>
</dbReference>
<organism evidence="7 8">
    <name type="scientific">Aureimonas flava</name>
    <dbReference type="NCBI Taxonomy" id="2320271"/>
    <lineage>
        <taxon>Bacteria</taxon>
        <taxon>Pseudomonadati</taxon>
        <taxon>Pseudomonadota</taxon>
        <taxon>Alphaproteobacteria</taxon>
        <taxon>Hyphomicrobiales</taxon>
        <taxon>Aurantimonadaceae</taxon>
        <taxon>Aureimonas</taxon>
    </lineage>
</organism>
<feature type="transmembrane region" description="Helical" evidence="6">
    <location>
        <begin position="21"/>
        <end position="46"/>
    </location>
</feature>
<gene>
    <name evidence="7" type="ORF">D3218_17430</name>
</gene>
<dbReference type="Pfam" id="PF02653">
    <property type="entry name" value="BPD_transp_2"/>
    <property type="match status" value="1"/>
</dbReference>
<evidence type="ECO:0000313" key="7">
    <source>
        <dbReference type="EMBL" id="RIX98166.1"/>
    </source>
</evidence>
<dbReference type="GO" id="GO:0022857">
    <property type="term" value="F:transmembrane transporter activity"/>
    <property type="evidence" value="ECO:0007669"/>
    <property type="project" value="InterPro"/>
</dbReference>
<keyword evidence="3 6" id="KW-0812">Transmembrane</keyword>
<feature type="transmembrane region" description="Helical" evidence="6">
    <location>
        <begin position="256"/>
        <end position="274"/>
    </location>
</feature>
<feature type="transmembrane region" description="Helical" evidence="6">
    <location>
        <begin position="138"/>
        <end position="156"/>
    </location>
</feature>
<evidence type="ECO:0000256" key="4">
    <source>
        <dbReference type="ARBA" id="ARBA00022989"/>
    </source>
</evidence>
<keyword evidence="5 6" id="KW-0472">Membrane</keyword>
<protein>
    <submittedName>
        <fullName evidence="7">ABC transporter permease</fullName>
    </submittedName>
</protein>
<dbReference type="InterPro" id="IPR001851">
    <property type="entry name" value="ABC_transp_permease"/>
</dbReference>
<feature type="transmembrane region" description="Helical" evidence="6">
    <location>
        <begin position="108"/>
        <end position="131"/>
    </location>
</feature>
<comment type="subcellular location">
    <subcellularLocation>
        <location evidence="1">Cell membrane</location>
        <topology evidence="1">Multi-pass membrane protein</topology>
    </subcellularLocation>
</comment>
<accession>A0A3A1WGQ4</accession>
<feature type="transmembrane region" description="Helical" evidence="6">
    <location>
        <begin position="227"/>
        <end position="244"/>
    </location>
</feature>
<reference evidence="8" key="1">
    <citation type="submission" date="2018-09" db="EMBL/GenBank/DDBJ databases">
        <authorList>
            <person name="Tuo L."/>
        </authorList>
    </citation>
    <scope>NUCLEOTIDE SEQUENCE [LARGE SCALE GENOMIC DNA]</scope>
    <source>
        <strain evidence="8">M2BS4Y-1</strain>
    </source>
</reference>
<evidence type="ECO:0000256" key="5">
    <source>
        <dbReference type="ARBA" id="ARBA00023136"/>
    </source>
</evidence>
<evidence type="ECO:0000256" key="3">
    <source>
        <dbReference type="ARBA" id="ARBA00022692"/>
    </source>
</evidence>
<dbReference type="EMBL" id="QYRN01000011">
    <property type="protein sequence ID" value="RIX98166.1"/>
    <property type="molecule type" value="Genomic_DNA"/>
</dbReference>
<keyword evidence="4 6" id="KW-1133">Transmembrane helix</keyword>